<protein>
    <recommendedName>
        <fullName evidence="4">DUF1194 domain-containing protein</fullName>
    </recommendedName>
</protein>
<gene>
    <name evidence="2" type="ORF">GCM10008179_22470</name>
</gene>
<proteinExistence type="predicted"/>
<dbReference type="SUPFAM" id="SSF53300">
    <property type="entry name" value="vWA-like"/>
    <property type="match status" value="1"/>
</dbReference>
<keyword evidence="1" id="KW-0732">Signal</keyword>
<dbReference type="CDD" id="cd00198">
    <property type="entry name" value="vWFA"/>
    <property type="match status" value="1"/>
</dbReference>
<dbReference type="InterPro" id="IPR036465">
    <property type="entry name" value="vWFA_dom_sf"/>
</dbReference>
<comment type="caution">
    <text evidence="2">The sequence shown here is derived from an EMBL/GenBank/DDBJ whole genome shotgun (WGS) entry which is preliminary data.</text>
</comment>
<reference evidence="2" key="1">
    <citation type="journal article" date="2014" name="Int. J. Syst. Evol. Microbiol.">
        <title>Complete genome sequence of Corynebacterium casei LMG S-19264T (=DSM 44701T), isolated from a smear-ripened cheese.</title>
        <authorList>
            <consortium name="US DOE Joint Genome Institute (JGI-PGF)"/>
            <person name="Walter F."/>
            <person name="Albersmeier A."/>
            <person name="Kalinowski J."/>
            <person name="Ruckert C."/>
        </authorList>
    </citation>
    <scope>NUCLEOTIDE SEQUENCE</scope>
    <source>
        <strain evidence="2">VKM B-2347</strain>
    </source>
</reference>
<dbReference type="RefSeq" id="WP_271168839.1">
    <property type="nucleotide sequence ID" value="NZ_BSFI01000008.1"/>
</dbReference>
<name>A0A9W6J3D7_9HYPH</name>
<dbReference type="EMBL" id="BSFI01000008">
    <property type="protein sequence ID" value="GLK68609.1"/>
    <property type="molecule type" value="Genomic_DNA"/>
</dbReference>
<sequence length="282" mass="29981">MSAITARFDGIGLRRLALAAVVFLASAAYADDGGPSVDLELLLAVDVSYSMDAEEQKVQRDGYIEAMTSKPVLDAIRQGMIGRIAIAYVEWAGADEQRVVVPWTLVDGPETAAAFAGRLADAPFRRAYRTSISSALIFGAKLFASSGVRGARQVIDVSGDGPNNQGPTVAAARDEVLERGVVINGLPLMLKRSAYGIVDLGDLDAYYRDCVIGGPGAFMVPVRGADQFPEAVRTKLVMEIAGLEPEEQGFPSDLGARPTPTASEPATDCLAGEQIWRDRFGN</sequence>
<dbReference type="Pfam" id="PF06707">
    <property type="entry name" value="DUF1194"/>
    <property type="match status" value="1"/>
</dbReference>
<accession>A0A9W6J3D7</accession>
<dbReference type="Proteomes" id="UP001143372">
    <property type="component" value="Unassembled WGS sequence"/>
</dbReference>
<reference evidence="2" key="2">
    <citation type="submission" date="2023-01" db="EMBL/GenBank/DDBJ databases">
        <authorList>
            <person name="Sun Q."/>
            <person name="Evtushenko L."/>
        </authorList>
    </citation>
    <scope>NUCLEOTIDE SEQUENCE</scope>
    <source>
        <strain evidence="2">VKM B-2347</strain>
    </source>
</reference>
<organism evidence="2 3">
    <name type="scientific">Hansschlegelia plantiphila</name>
    <dbReference type="NCBI Taxonomy" id="374655"/>
    <lineage>
        <taxon>Bacteria</taxon>
        <taxon>Pseudomonadati</taxon>
        <taxon>Pseudomonadota</taxon>
        <taxon>Alphaproteobacteria</taxon>
        <taxon>Hyphomicrobiales</taxon>
        <taxon>Methylopilaceae</taxon>
        <taxon>Hansschlegelia</taxon>
    </lineage>
</organism>
<evidence type="ECO:0000313" key="2">
    <source>
        <dbReference type="EMBL" id="GLK68609.1"/>
    </source>
</evidence>
<evidence type="ECO:0000313" key="3">
    <source>
        <dbReference type="Proteomes" id="UP001143372"/>
    </source>
</evidence>
<evidence type="ECO:0008006" key="4">
    <source>
        <dbReference type="Google" id="ProtNLM"/>
    </source>
</evidence>
<evidence type="ECO:0000256" key="1">
    <source>
        <dbReference type="SAM" id="SignalP"/>
    </source>
</evidence>
<feature type="signal peptide" evidence="1">
    <location>
        <begin position="1"/>
        <end position="30"/>
    </location>
</feature>
<dbReference type="Gene3D" id="3.40.50.410">
    <property type="entry name" value="von Willebrand factor, type A domain"/>
    <property type="match status" value="1"/>
</dbReference>
<dbReference type="AlphaFoldDB" id="A0A9W6J3D7"/>
<dbReference type="InterPro" id="IPR010607">
    <property type="entry name" value="DUF1194"/>
</dbReference>
<keyword evidence="3" id="KW-1185">Reference proteome</keyword>
<feature type="chain" id="PRO_5040968408" description="DUF1194 domain-containing protein" evidence="1">
    <location>
        <begin position="31"/>
        <end position="282"/>
    </location>
</feature>